<keyword evidence="9" id="KW-1185">Reference proteome</keyword>
<proteinExistence type="inferred from homology"/>
<feature type="domain" description="Acyl-CoA dehydrogenase/oxidase C-terminal" evidence="6">
    <location>
        <begin position="247"/>
        <end position="381"/>
    </location>
</feature>
<dbReference type="InterPro" id="IPR009075">
    <property type="entry name" value="AcylCo_DH/oxidase_C"/>
</dbReference>
<dbReference type="Gene3D" id="1.10.540.10">
    <property type="entry name" value="Acyl-CoA dehydrogenase/oxidase, N-terminal domain"/>
    <property type="match status" value="1"/>
</dbReference>
<evidence type="ECO:0000313" key="9">
    <source>
        <dbReference type="Proteomes" id="UP000236723"/>
    </source>
</evidence>
<dbReference type="InterPro" id="IPR009100">
    <property type="entry name" value="AcylCoA_DH/oxidase_NM_dom_sf"/>
</dbReference>
<dbReference type="AlphaFoldDB" id="A0A1H6DYV3"/>
<dbReference type="InterPro" id="IPR037069">
    <property type="entry name" value="AcylCoA_DH/ox_N_sf"/>
</dbReference>
<evidence type="ECO:0000256" key="4">
    <source>
        <dbReference type="ARBA" id="ARBA00022827"/>
    </source>
</evidence>
<dbReference type="InterPro" id="IPR036250">
    <property type="entry name" value="AcylCo_DH-like_C"/>
</dbReference>
<evidence type="ECO:0000313" key="8">
    <source>
        <dbReference type="EMBL" id="SEG90532.1"/>
    </source>
</evidence>
<dbReference type="InterPro" id="IPR046373">
    <property type="entry name" value="Acyl-CoA_Oxase/DH_mid-dom_sf"/>
</dbReference>
<evidence type="ECO:0000256" key="3">
    <source>
        <dbReference type="ARBA" id="ARBA00022630"/>
    </source>
</evidence>
<evidence type="ECO:0000259" key="7">
    <source>
        <dbReference type="Pfam" id="PF02771"/>
    </source>
</evidence>
<keyword evidence="3" id="KW-0285">Flavoprotein</keyword>
<keyword evidence="4" id="KW-0274">FAD</keyword>
<accession>A0A1H6DYV3</accession>
<evidence type="ECO:0000256" key="5">
    <source>
        <dbReference type="ARBA" id="ARBA00023002"/>
    </source>
</evidence>
<gene>
    <name evidence="8" type="ORF">SAMN04489712_12665</name>
</gene>
<dbReference type="PANTHER" id="PTHR43884:SF20">
    <property type="entry name" value="ACYL-COA DEHYDROGENASE FADE28"/>
    <property type="match status" value="1"/>
</dbReference>
<sequence>MIRPHEPTARSKEAMDPTLDDAQRAYQESLRQFFQSKWPESSVRASMEARTEEETRVWRQLAQQLGVAGLTLPEEVGGSGSTQIEAMLVLEEMGRALYGGPYLATVVLAANALMLSGDGAAGKEYLPAIVAGELTATLAFAGNGRDRSNAPTPTARRTAGGWVVAGTAHRVIDGASADRILVEADTDEGRSLFVLESEDGLVRRQVETMDQTRRLARLEMTDVPARLLCAAGEAAGVLDRVRALACLALAAEAVGGAARCVQETVAYAKVRHQFGRPIGSFQAVKHRCAEMQVRLETATAAVRHGARVAVDGSEDLALLASVVKVHAAESYFRTAADTIQLFGGIGFTWEHFAHLHFKRAKATELMFGSPRDHRRAIANTVLAVRG</sequence>
<dbReference type="EMBL" id="FNVO01000026">
    <property type="protein sequence ID" value="SEG90532.1"/>
    <property type="molecule type" value="Genomic_DNA"/>
</dbReference>
<dbReference type="SUPFAM" id="SSF47203">
    <property type="entry name" value="Acyl-CoA dehydrogenase C-terminal domain-like"/>
    <property type="match status" value="1"/>
</dbReference>
<dbReference type="InterPro" id="IPR013786">
    <property type="entry name" value="AcylCoA_DH/ox_N"/>
</dbReference>
<feature type="domain" description="Acyl-CoA dehydrogenase/oxidase N-terminal" evidence="7">
    <location>
        <begin position="21"/>
        <end position="133"/>
    </location>
</feature>
<dbReference type="Proteomes" id="UP000236723">
    <property type="component" value="Unassembled WGS sequence"/>
</dbReference>
<dbReference type="GO" id="GO:0003995">
    <property type="term" value="F:acyl-CoA dehydrogenase activity"/>
    <property type="evidence" value="ECO:0007669"/>
    <property type="project" value="TreeGrafter"/>
</dbReference>
<reference evidence="9" key="1">
    <citation type="submission" date="2016-10" db="EMBL/GenBank/DDBJ databases">
        <authorList>
            <person name="Varghese N."/>
            <person name="Submissions S."/>
        </authorList>
    </citation>
    <scope>NUCLEOTIDE SEQUENCE [LARGE SCALE GENOMIC DNA]</scope>
    <source>
        <strain evidence="9">DSM 43163</strain>
    </source>
</reference>
<name>A0A1H6DYV3_9ACTN</name>
<dbReference type="Pfam" id="PF02771">
    <property type="entry name" value="Acyl-CoA_dh_N"/>
    <property type="match status" value="1"/>
</dbReference>
<evidence type="ECO:0000256" key="1">
    <source>
        <dbReference type="ARBA" id="ARBA00001974"/>
    </source>
</evidence>
<dbReference type="Gene3D" id="1.20.140.10">
    <property type="entry name" value="Butyryl-CoA Dehydrogenase, subunit A, domain 3"/>
    <property type="match status" value="1"/>
</dbReference>
<dbReference type="CDD" id="cd00567">
    <property type="entry name" value="ACAD"/>
    <property type="match status" value="1"/>
</dbReference>
<dbReference type="GO" id="GO:0050660">
    <property type="term" value="F:flavin adenine dinucleotide binding"/>
    <property type="evidence" value="ECO:0007669"/>
    <property type="project" value="InterPro"/>
</dbReference>
<dbReference type="Pfam" id="PF00441">
    <property type="entry name" value="Acyl-CoA_dh_1"/>
    <property type="match status" value="1"/>
</dbReference>
<dbReference type="Gene3D" id="2.40.110.10">
    <property type="entry name" value="Butyryl-CoA Dehydrogenase, subunit A, domain 2"/>
    <property type="match status" value="1"/>
</dbReference>
<evidence type="ECO:0000256" key="2">
    <source>
        <dbReference type="ARBA" id="ARBA00009347"/>
    </source>
</evidence>
<comment type="similarity">
    <text evidence="2">Belongs to the acyl-CoA dehydrogenase family.</text>
</comment>
<comment type="cofactor">
    <cofactor evidence="1">
        <name>FAD</name>
        <dbReference type="ChEBI" id="CHEBI:57692"/>
    </cofactor>
</comment>
<protein>
    <submittedName>
        <fullName evidence="8">Acyl-CoA dehydrogenase</fullName>
    </submittedName>
</protein>
<dbReference type="SUPFAM" id="SSF56645">
    <property type="entry name" value="Acyl-CoA dehydrogenase NM domain-like"/>
    <property type="match status" value="1"/>
</dbReference>
<evidence type="ECO:0000259" key="6">
    <source>
        <dbReference type="Pfam" id="PF00441"/>
    </source>
</evidence>
<keyword evidence="5" id="KW-0560">Oxidoreductase</keyword>
<dbReference type="PANTHER" id="PTHR43884">
    <property type="entry name" value="ACYL-COA DEHYDROGENASE"/>
    <property type="match status" value="1"/>
</dbReference>
<organism evidence="8 9">
    <name type="scientific">Thermomonospora echinospora</name>
    <dbReference type="NCBI Taxonomy" id="1992"/>
    <lineage>
        <taxon>Bacteria</taxon>
        <taxon>Bacillati</taxon>
        <taxon>Actinomycetota</taxon>
        <taxon>Actinomycetes</taxon>
        <taxon>Streptosporangiales</taxon>
        <taxon>Thermomonosporaceae</taxon>
        <taxon>Thermomonospora</taxon>
    </lineage>
</organism>